<feature type="compositionally biased region" description="Polar residues" evidence="1">
    <location>
        <begin position="1"/>
        <end position="17"/>
    </location>
</feature>
<feature type="region of interest" description="Disordered" evidence="1">
    <location>
        <begin position="1"/>
        <end position="88"/>
    </location>
</feature>
<name>A0A4Z1JU69_9HELO</name>
<keyword evidence="3" id="KW-1185">Reference proteome</keyword>
<dbReference type="Proteomes" id="UP000297229">
    <property type="component" value="Unassembled WGS sequence"/>
</dbReference>
<accession>A0A4Z1JU69</accession>
<protein>
    <submittedName>
        <fullName evidence="2">Uncharacterized protein</fullName>
    </submittedName>
</protein>
<dbReference type="AlphaFoldDB" id="A0A4Z1JU69"/>
<proteinExistence type="predicted"/>
<evidence type="ECO:0000313" key="2">
    <source>
        <dbReference type="EMBL" id="TGO74762.1"/>
    </source>
</evidence>
<comment type="caution">
    <text evidence="2">The sequence shown here is derived from an EMBL/GenBank/DDBJ whole genome shotgun (WGS) entry which is preliminary data.</text>
</comment>
<reference evidence="2 3" key="1">
    <citation type="submission" date="2017-12" db="EMBL/GenBank/DDBJ databases">
        <title>Comparative genomics of Botrytis spp.</title>
        <authorList>
            <person name="Valero-Jimenez C.A."/>
            <person name="Tapia P."/>
            <person name="Veloso J."/>
            <person name="Silva-Moreno E."/>
            <person name="Staats M."/>
            <person name="Valdes J.H."/>
            <person name="Van Kan J.A.L."/>
        </authorList>
    </citation>
    <scope>NUCLEOTIDE SEQUENCE [LARGE SCALE GENOMIC DNA]</scope>
    <source>
        <strain evidence="2 3">Be9601</strain>
    </source>
</reference>
<evidence type="ECO:0000313" key="3">
    <source>
        <dbReference type="Proteomes" id="UP000297229"/>
    </source>
</evidence>
<gene>
    <name evidence="2" type="ORF">BELL_0258g00110</name>
</gene>
<sequence length="88" mass="9739">MATIGFQNSRVPESQNLRIPESQYPRIPESKNPSSKSQHIDRDIENLGLGRDMMRGRDIRLTSGLESGDVISSGATDGNDRDNPVPCR</sequence>
<evidence type="ECO:0000256" key="1">
    <source>
        <dbReference type="SAM" id="MobiDB-lite"/>
    </source>
</evidence>
<dbReference type="EMBL" id="PQXM01000257">
    <property type="protein sequence ID" value="TGO74762.1"/>
    <property type="molecule type" value="Genomic_DNA"/>
</dbReference>
<feature type="compositionally biased region" description="Basic and acidic residues" evidence="1">
    <location>
        <begin position="78"/>
        <end position="88"/>
    </location>
</feature>
<organism evidence="2 3">
    <name type="scientific">Botrytis elliptica</name>
    <dbReference type="NCBI Taxonomy" id="278938"/>
    <lineage>
        <taxon>Eukaryota</taxon>
        <taxon>Fungi</taxon>
        <taxon>Dikarya</taxon>
        <taxon>Ascomycota</taxon>
        <taxon>Pezizomycotina</taxon>
        <taxon>Leotiomycetes</taxon>
        <taxon>Helotiales</taxon>
        <taxon>Sclerotiniaceae</taxon>
        <taxon>Botrytis</taxon>
    </lineage>
</organism>